<feature type="domain" description="Lipoyl-binding" evidence="2">
    <location>
        <begin position="31"/>
        <end position="106"/>
    </location>
</feature>
<dbReference type="AlphaFoldDB" id="A0A1M6MDR6"/>
<organism evidence="3 4">
    <name type="scientific">Tangfeifania diversioriginum</name>
    <dbReference type="NCBI Taxonomy" id="1168035"/>
    <lineage>
        <taxon>Bacteria</taxon>
        <taxon>Pseudomonadati</taxon>
        <taxon>Bacteroidota</taxon>
        <taxon>Bacteroidia</taxon>
        <taxon>Marinilabiliales</taxon>
        <taxon>Prolixibacteraceae</taxon>
        <taxon>Tangfeifania</taxon>
    </lineage>
</organism>
<dbReference type="PANTHER" id="PTHR45266:SF3">
    <property type="entry name" value="OXALOACETATE DECARBOXYLASE ALPHA CHAIN"/>
    <property type="match status" value="1"/>
</dbReference>
<dbReference type="CDD" id="cd06850">
    <property type="entry name" value="biotinyl_domain"/>
    <property type="match status" value="1"/>
</dbReference>
<dbReference type="OrthoDB" id="9812676at2"/>
<keyword evidence="4" id="KW-1185">Reference proteome</keyword>
<dbReference type="Pfam" id="PF00364">
    <property type="entry name" value="Biotin_lipoyl"/>
    <property type="match status" value="1"/>
</dbReference>
<dbReference type="InterPro" id="IPR011053">
    <property type="entry name" value="Single_hybrid_motif"/>
</dbReference>
<dbReference type="EMBL" id="FQZE01000032">
    <property type="protein sequence ID" value="SHJ81550.1"/>
    <property type="molecule type" value="Genomic_DNA"/>
</dbReference>
<sequence length="111" mass="13135">MTKEKKELKSLVVQGTVYQTNLTWKFENRVKWETPNPNYIYSFIPGTVIDIFVKPKEKVKEGETLLLLEAMKMQNQVRMPFDGQIVKIHIKKDQVIPKKYLMLEIKPLKLK</sequence>
<dbReference type="InterPro" id="IPR000089">
    <property type="entry name" value="Biotin_lipoyl"/>
</dbReference>
<accession>A0A1M6MDR6</accession>
<dbReference type="STRING" id="1168035.SAMN05444280_13222"/>
<reference evidence="3 4" key="1">
    <citation type="submission" date="2016-11" db="EMBL/GenBank/DDBJ databases">
        <authorList>
            <person name="Jaros S."/>
            <person name="Januszkiewicz K."/>
            <person name="Wedrychowicz H."/>
        </authorList>
    </citation>
    <scope>NUCLEOTIDE SEQUENCE [LARGE SCALE GENOMIC DNA]</scope>
    <source>
        <strain evidence="3 4">DSM 27063</strain>
    </source>
</reference>
<dbReference type="Proteomes" id="UP000184050">
    <property type="component" value="Unassembled WGS sequence"/>
</dbReference>
<dbReference type="SUPFAM" id="SSF51230">
    <property type="entry name" value="Single hybrid motif"/>
    <property type="match status" value="1"/>
</dbReference>
<dbReference type="InterPro" id="IPR050709">
    <property type="entry name" value="Biotin_Carboxyl_Carrier/Decarb"/>
</dbReference>
<evidence type="ECO:0000256" key="1">
    <source>
        <dbReference type="ARBA" id="ARBA00023267"/>
    </source>
</evidence>
<dbReference type="PANTHER" id="PTHR45266">
    <property type="entry name" value="OXALOACETATE DECARBOXYLASE ALPHA CHAIN"/>
    <property type="match status" value="1"/>
</dbReference>
<keyword evidence="1" id="KW-0092">Biotin</keyword>
<evidence type="ECO:0000259" key="2">
    <source>
        <dbReference type="PROSITE" id="PS50968"/>
    </source>
</evidence>
<dbReference type="PROSITE" id="PS50968">
    <property type="entry name" value="BIOTINYL_LIPOYL"/>
    <property type="match status" value="1"/>
</dbReference>
<evidence type="ECO:0000313" key="3">
    <source>
        <dbReference type="EMBL" id="SHJ81550.1"/>
    </source>
</evidence>
<dbReference type="RefSeq" id="WP_073172391.1">
    <property type="nucleotide sequence ID" value="NZ_FQZE01000032.1"/>
</dbReference>
<proteinExistence type="predicted"/>
<name>A0A1M6MDR6_9BACT</name>
<protein>
    <submittedName>
        <fullName evidence="3">Biotin-requiring enzyme</fullName>
    </submittedName>
</protein>
<gene>
    <name evidence="3" type="ORF">SAMN05444280_13222</name>
</gene>
<dbReference type="Gene3D" id="2.40.50.100">
    <property type="match status" value="1"/>
</dbReference>
<evidence type="ECO:0000313" key="4">
    <source>
        <dbReference type="Proteomes" id="UP000184050"/>
    </source>
</evidence>